<organism evidence="2 3">
    <name type="scientific">Rossellomorea aquimaris</name>
    <dbReference type="NCBI Taxonomy" id="189382"/>
    <lineage>
        <taxon>Bacteria</taxon>
        <taxon>Bacillati</taxon>
        <taxon>Bacillota</taxon>
        <taxon>Bacilli</taxon>
        <taxon>Bacillales</taxon>
        <taxon>Bacillaceae</taxon>
        <taxon>Rossellomorea</taxon>
    </lineage>
</organism>
<dbReference type="EMBL" id="VTEW01000006">
    <property type="protein sequence ID" value="TYS79671.1"/>
    <property type="molecule type" value="Genomic_DNA"/>
</dbReference>
<feature type="compositionally biased region" description="Basic and acidic residues" evidence="1">
    <location>
        <begin position="55"/>
        <end position="74"/>
    </location>
</feature>
<protein>
    <submittedName>
        <fullName evidence="2">Uncharacterized protein</fullName>
    </submittedName>
</protein>
<dbReference type="RefSeq" id="WP_148991462.1">
    <property type="nucleotide sequence ID" value="NZ_VTEW01000006.1"/>
</dbReference>
<dbReference type="AlphaFoldDB" id="A0A5D4TWX3"/>
<dbReference type="Proteomes" id="UP000325054">
    <property type="component" value="Unassembled WGS sequence"/>
</dbReference>
<evidence type="ECO:0000313" key="3">
    <source>
        <dbReference type="Proteomes" id="UP000325054"/>
    </source>
</evidence>
<evidence type="ECO:0000313" key="2">
    <source>
        <dbReference type="EMBL" id="TYS79671.1"/>
    </source>
</evidence>
<name>A0A5D4TWX3_9BACI</name>
<comment type="caution">
    <text evidence="2">The sequence shown here is derived from an EMBL/GenBank/DDBJ whole genome shotgun (WGS) entry which is preliminary data.</text>
</comment>
<dbReference type="OrthoDB" id="2928548at2"/>
<feature type="region of interest" description="Disordered" evidence="1">
    <location>
        <begin position="45"/>
        <end position="74"/>
    </location>
</feature>
<proteinExistence type="predicted"/>
<accession>A0A5D4TWX3</accession>
<sequence>MMISLSSPSVCFDTLDVHEVENNSGVFIGRNRQLYWQSTERGRSGFGGISGHNQHHSDSAHLVLKEDNTRQQVD</sequence>
<reference evidence="2 3" key="1">
    <citation type="submission" date="2019-08" db="EMBL/GenBank/DDBJ databases">
        <title>Bacillus genomes from the desert of Cuatro Cienegas, Coahuila.</title>
        <authorList>
            <person name="Olmedo-Alvarez G."/>
        </authorList>
    </citation>
    <scope>NUCLEOTIDE SEQUENCE [LARGE SCALE GENOMIC DNA]</scope>
    <source>
        <strain evidence="2 3">CH451a_14T</strain>
    </source>
</reference>
<evidence type="ECO:0000256" key="1">
    <source>
        <dbReference type="SAM" id="MobiDB-lite"/>
    </source>
</evidence>
<gene>
    <name evidence="2" type="ORF">FZC80_08465</name>
</gene>